<dbReference type="Gene3D" id="1.20.1270.370">
    <property type="match status" value="1"/>
</dbReference>
<comment type="similarity">
    <text evidence="1">Belongs to the FldB/FldC dehydratase alpha/beta subunit family.</text>
</comment>
<proteinExistence type="inferred from homology"/>
<dbReference type="Proteomes" id="UP000006695">
    <property type="component" value="Chromosome"/>
</dbReference>
<evidence type="ECO:0000313" key="2">
    <source>
        <dbReference type="EMBL" id="ABQ28027.1"/>
    </source>
</evidence>
<dbReference type="Gene3D" id="3.40.50.11900">
    <property type="match status" value="1"/>
</dbReference>
<dbReference type="HOGENOM" id="CLU_578420_0_0_7"/>
<dbReference type="PANTHER" id="PTHR30548:SF2">
    <property type="entry name" value="2-HYDROXYACYL-COA DEHYDRATASE,D-COMPONENT"/>
    <property type="match status" value="1"/>
</dbReference>
<organism evidence="2 3">
    <name type="scientific">Geotalea uraniireducens (strain Rf4)</name>
    <name type="common">Geobacter uraniireducens</name>
    <dbReference type="NCBI Taxonomy" id="351605"/>
    <lineage>
        <taxon>Bacteria</taxon>
        <taxon>Pseudomonadati</taxon>
        <taxon>Thermodesulfobacteriota</taxon>
        <taxon>Desulfuromonadia</taxon>
        <taxon>Geobacterales</taxon>
        <taxon>Geobacteraceae</taxon>
        <taxon>Geotalea</taxon>
    </lineage>
</organism>
<dbReference type="EMBL" id="CP000698">
    <property type="protein sequence ID" value="ABQ28027.1"/>
    <property type="molecule type" value="Genomic_DNA"/>
</dbReference>
<name>A5G8A9_GEOUR</name>
<dbReference type="AlphaFoldDB" id="A5G8A9"/>
<dbReference type="KEGG" id="gur:Gura_3878"/>
<evidence type="ECO:0000313" key="3">
    <source>
        <dbReference type="Proteomes" id="UP000006695"/>
    </source>
</evidence>
<sequence length="472" mass="51756">MSSTHIFHYPEELKADFIKTPGLDFKNGKHVSAAEIWDFMTIEAPKRFPNAFDHSRRYYGRLSDDVTFFTGIKLGYMALSFRDRLLEAHESGTPIIHVAGGQTVDPYFAAGGIPIVPGPLRGWARDMKEGLTLRQADQVANEILEAGRITVSVDACNNPIGSISAISKGIVPVDLIAPYLNLRCTDIGFSIEAYRNKFNGIPFTLIDYPITGDKESAVEYFADMLRRLIKQIGDIRGKQATEEDLWNEIKLENRGRRAAREVTELVWSAALPPVQSSNLGSLITTGRFSSGDSLAATQLLEQAIVEIKERIKNSVVAHGVSSDPVKLLASGSCFGLNGEFVEAKGGLLVGTDDHLSKIYADVDETGNDPYVNLARAALTYNYEKPAEERARYVADLARKSGADGVVCGYNWGCNYQSATSRLVADIVKKETGIPTINIEVAELGRSEATEQTQNRIESFIEILKNGKAKKAA</sequence>
<dbReference type="OrthoDB" id="9810278at2"/>
<gene>
    <name evidence="2" type="ordered locus">Gura_3878</name>
</gene>
<evidence type="ECO:0000256" key="1">
    <source>
        <dbReference type="ARBA" id="ARBA00005806"/>
    </source>
</evidence>
<dbReference type="RefSeq" id="WP_011940673.1">
    <property type="nucleotide sequence ID" value="NC_009483.1"/>
</dbReference>
<protein>
    <submittedName>
        <fullName evidence="2">2-hydroxyglutaryl-CoA dehydratase, D-component</fullName>
    </submittedName>
</protein>
<dbReference type="STRING" id="351605.Gura_3878"/>
<accession>A5G8A9</accession>
<reference evidence="2 3" key="1">
    <citation type="submission" date="2007-05" db="EMBL/GenBank/DDBJ databases">
        <title>Complete sequence of Geobacter uraniireducens Rf4.</title>
        <authorList>
            <consortium name="US DOE Joint Genome Institute"/>
            <person name="Copeland A."/>
            <person name="Lucas S."/>
            <person name="Lapidus A."/>
            <person name="Barry K."/>
            <person name="Detter J.C."/>
            <person name="Glavina del Rio T."/>
            <person name="Hammon N."/>
            <person name="Israni S."/>
            <person name="Dalin E."/>
            <person name="Tice H."/>
            <person name="Pitluck S."/>
            <person name="Chertkov O."/>
            <person name="Brettin T."/>
            <person name="Bruce D."/>
            <person name="Han C."/>
            <person name="Schmutz J."/>
            <person name="Larimer F."/>
            <person name="Land M."/>
            <person name="Hauser L."/>
            <person name="Kyrpides N."/>
            <person name="Mikhailova N."/>
            <person name="Shelobolina E."/>
            <person name="Aklujkar M."/>
            <person name="Lovley D."/>
            <person name="Richardson P."/>
        </authorList>
    </citation>
    <scope>NUCLEOTIDE SEQUENCE [LARGE SCALE GENOMIC DNA]</scope>
    <source>
        <strain evidence="2 3">Rf4</strain>
    </source>
</reference>
<keyword evidence="3" id="KW-1185">Reference proteome</keyword>
<dbReference type="Pfam" id="PF06050">
    <property type="entry name" value="HGD-D"/>
    <property type="match status" value="1"/>
</dbReference>
<dbReference type="InterPro" id="IPR010327">
    <property type="entry name" value="FldB/FldC_alpha/beta"/>
</dbReference>
<dbReference type="PANTHER" id="PTHR30548">
    <property type="entry name" value="2-HYDROXYGLUTARYL-COA DEHYDRATASE, D-COMPONENT-RELATED"/>
    <property type="match status" value="1"/>
</dbReference>